<accession>A0A8S5KZU3</accession>
<gene>
    <name evidence="1" type="primary">SRR5466725_22_2</name>
</gene>
<dbReference type="Pfam" id="PF22387">
    <property type="entry name" value="PhiCb5_coat"/>
    <property type="match status" value="1"/>
</dbReference>
<dbReference type="Proteomes" id="UP000682757">
    <property type="component" value="Segment"/>
</dbReference>
<name>A0A8S5KZU3_9VIRU</name>
<dbReference type="KEGG" id="vg:80400838"/>
<dbReference type="Gene3D" id="2.40.160.220">
    <property type="match status" value="1"/>
</dbReference>
<dbReference type="EMBL" id="BK013639">
    <property type="protein sequence ID" value="DAD50832.1"/>
    <property type="molecule type" value="Genomic_RNA"/>
</dbReference>
<protein>
    <submittedName>
        <fullName evidence="1">Coat protein</fullName>
    </submittedName>
</protein>
<proteinExistence type="predicted"/>
<organism evidence="1 2">
    <name type="scientific">ssRNA phage SRR5466725_22</name>
    <dbReference type="NCBI Taxonomy" id="2786421"/>
    <lineage>
        <taxon>Viruses</taxon>
        <taxon>Riboviria</taxon>
        <taxon>Orthornavirae</taxon>
        <taxon>Lenarviricota</taxon>
        <taxon>Leviviricetes</taxon>
        <taxon>Timlovirales</taxon>
        <taxon>Steitzviridae</taxon>
        <taxon>Tuwendivirus</taxon>
        <taxon>Tuwendivirus caenenecus</taxon>
    </lineage>
</organism>
<keyword evidence="2" id="KW-1185">Reference proteome</keyword>
<dbReference type="RefSeq" id="YP_010771179.1">
    <property type="nucleotide sequence ID" value="NC_074511.1"/>
</dbReference>
<sequence length="122" mass="13529">MLGDTLVFTLGGTGGSARTLNKINQDGYASEYLYRSSTDEIRARVRHTRESVRAGKPVMERHNVELTQTVFATATAPEFVRQSYVVFRNQIGDDLALNIDVSEALAYFLTGVNLLKLAGWES</sequence>
<reference evidence="1" key="1">
    <citation type="submission" date="2020-09" db="EMBL/GenBank/DDBJ databases">
        <title>Leviviricetes taxonomy.</title>
        <authorList>
            <person name="Stockdale S.R."/>
            <person name="Callanan J."/>
            <person name="Adriaenssens E.M."/>
            <person name="Kuhn J.H."/>
            <person name="Rumnieks J."/>
            <person name="Shkoporov A."/>
            <person name="Draper L.A."/>
            <person name="Ross P."/>
            <person name="Hill C."/>
        </authorList>
    </citation>
    <scope>NUCLEOTIDE SEQUENCE</scope>
</reference>
<dbReference type="GeneID" id="80400838"/>
<dbReference type="GO" id="GO:0019028">
    <property type="term" value="C:viral capsid"/>
    <property type="evidence" value="ECO:0007669"/>
    <property type="project" value="UniProtKB-KW"/>
</dbReference>
<evidence type="ECO:0000313" key="2">
    <source>
        <dbReference type="Proteomes" id="UP000682757"/>
    </source>
</evidence>
<keyword evidence="1" id="KW-0167">Capsid protein</keyword>
<keyword evidence="1" id="KW-0946">Virion</keyword>
<evidence type="ECO:0000313" key="1">
    <source>
        <dbReference type="EMBL" id="DAD50832.1"/>
    </source>
</evidence>
<dbReference type="InterPro" id="IPR054457">
    <property type="entry name" value="PhiCb5_coat"/>
</dbReference>